<keyword evidence="1" id="KW-0812">Transmembrane</keyword>
<proteinExistence type="predicted"/>
<gene>
    <name evidence="2" type="ORF">JE024_20085</name>
</gene>
<protein>
    <submittedName>
        <fullName evidence="2">Uncharacterized protein</fullName>
    </submittedName>
</protein>
<feature type="transmembrane region" description="Helical" evidence="1">
    <location>
        <begin position="6"/>
        <end position="32"/>
    </location>
</feature>
<dbReference type="EMBL" id="JAFEJA010000001">
    <property type="protein sequence ID" value="MBM9620996.1"/>
    <property type="molecule type" value="Genomic_DNA"/>
</dbReference>
<keyword evidence="1" id="KW-1133">Transmembrane helix</keyword>
<keyword evidence="3" id="KW-1185">Reference proteome</keyword>
<comment type="caution">
    <text evidence="2">The sequence shown here is derived from an EMBL/GenBank/DDBJ whole genome shotgun (WGS) entry which is preliminary data.</text>
</comment>
<keyword evidence="1" id="KW-0472">Membrane</keyword>
<evidence type="ECO:0000313" key="3">
    <source>
        <dbReference type="Proteomes" id="UP000664109"/>
    </source>
</evidence>
<accession>A0ABS2UTW9</accession>
<evidence type="ECO:0000313" key="2">
    <source>
        <dbReference type="EMBL" id="MBM9620996.1"/>
    </source>
</evidence>
<dbReference type="Proteomes" id="UP000664109">
    <property type="component" value="Unassembled WGS sequence"/>
</dbReference>
<reference evidence="2 3" key="1">
    <citation type="journal article" date="2016" name="Arch. Microbiol.">
        <title>Streptomyces zhihengii sp. nov., isolated from rhizospheric soil of Psammosilene tunicoides.</title>
        <authorList>
            <person name="Huang M.J."/>
            <person name="Fei J.J."/>
            <person name="Salam N."/>
            <person name="Kim C.J."/>
            <person name="Hozzein W.N."/>
            <person name="Xiao M."/>
            <person name="Huang H.Q."/>
            <person name="Li W.J."/>
        </authorList>
    </citation>
    <scope>NUCLEOTIDE SEQUENCE [LARGE SCALE GENOMIC DNA]</scope>
    <source>
        <strain evidence="2 3">YIM T102</strain>
    </source>
</reference>
<name>A0ABS2UTW9_9ACTN</name>
<sequence length="102" mass="10915">MPDVVAYLVLAVLLAVACVVAVVAGLLLLAAWRWGQGAVALVVSERRTARLRAALVAELADPGQVYLPCHTPVCGHMHTVHHPDADGRMRCEHCDTPADIDQ</sequence>
<organism evidence="2 3">
    <name type="scientific">Streptomyces zhihengii</name>
    <dbReference type="NCBI Taxonomy" id="1818004"/>
    <lineage>
        <taxon>Bacteria</taxon>
        <taxon>Bacillati</taxon>
        <taxon>Actinomycetota</taxon>
        <taxon>Actinomycetes</taxon>
        <taxon>Kitasatosporales</taxon>
        <taxon>Streptomycetaceae</taxon>
        <taxon>Streptomyces</taxon>
    </lineage>
</organism>
<dbReference type="RefSeq" id="WP_205374906.1">
    <property type="nucleotide sequence ID" value="NZ_JAFEJA010000001.1"/>
</dbReference>
<evidence type="ECO:0000256" key="1">
    <source>
        <dbReference type="SAM" id="Phobius"/>
    </source>
</evidence>